<evidence type="ECO:0000259" key="2">
    <source>
        <dbReference type="SMART" id="SM00899"/>
    </source>
</evidence>
<evidence type="ECO:0000313" key="4">
    <source>
        <dbReference type="Proteomes" id="UP000653127"/>
    </source>
</evidence>
<accession>A0A926I379</accession>
<dbReference type="Pfam" id="PF04023">
    <property type="entry name" value="FeoA"/>
    <property type="match status" value="1"/>
</dbReference>
<evidence type="ECO:0000256" key="1">
    <source>
        <dbReference type="ARBA" id="ARBA00023004"/>
    </source>
</evidence>
<dbReference type="InterPro" id="IPR007167">
    <property type="entry name" value="Fe-transptr_FeoA-like"/>
</dbReference>
<comment type="caution">
    <text evidence="3">The sequence shown here is derived from an EMBL/GenBank/DDBJ whole genome shotgun (WGS) entry which is preliminary data.</text>
</comment>
<dbReference type="PANTHER" id="PTHR43151">
    <property type="entry name" value="FEOA FAMILY PROTEIN"/>
    <property type="match status" value="1"/>
</dbReference>
<keyword evidence="4" id="KW-1185">Reference proteome</keyword>
<dbReference type="SMART" id="SM00899">
    <property type="entry name" value="FeoA"/>
    <property type="match status" value="1"/>
</dbReference>
<dbReference type="AlphaFoldDB" id="A0A926I379"/>
<organism evidence="3 4">
    <name type="scientific">Ligaoa zhengdingensis</name>
    <dbReference type="NCBI Taxonomy" id="2763658"/>
    <lineage>
        <taxon>Bacteria</taxon>
        <taxon>Bacillati</taxon>
        <taxon>Bacillota</taxon>
        <taxon>Clostridia</taxon>
        <taxon>Eubacteriales</taxon>
        <taxon>Oscillospiraceae</taxon>
        <taxon>Ligaoa</taxon>
    </lineage>
</organism>
<proteinExistence type="predicted"/>
<feature type="domain" description="Ferrous iron transporter FeoA-like" evidence="2">
    <location>
        <begin position="1"/>
        <end position="69"/>
    </location>
</feature>
<gene>
    <name evidence="3" type="ORF">H8711_03900</name>
</gene>
<name>A0A926I379_9FIRM</name>
<keyword evidence="1" id="KW-0408">Iron</keyword>
<dbReference type="Proteomes" id="UP000653127">
    <property type="component" value="Unassembled WGS sequence"/>
</dbReference>
<reference evidence="3" key="1">
    <citation type="submission" date="2020-08" db="EMBL/GenBank/DDBJ databases">
        <title>Genome public.</title>
        <authorList>
            <person name="Liu C."/>
            <person name="Sun Q."/>
        </authorList>
    </citation>
    <scope>NUCLEOTIDE SEQUENCE</scope>
    <source>
        <strain evidence="3">NSJ-31</strain>
    </source>
</reference>
<protein>
    <submittedName>
        <fullName evidence="3">Ferrous iron transport protein A</fullName>
    </submittedName>
</protein>
<sequence length="69" mass="7286">MPLTMAPSGQTNTVKKIHGKDATKRFLESLGFVEGGAVTVISEIGGNLIVNVKDTRIALSKGMANQIMV</sequence>
<dbReference type="EMBL" id="JACRST010000003">
    <property type="protein sequence ID" value="MBC8546079.1"/>
    <property type="molecule type" value="Genomic_DNA"/>
</dbReference>
<dbReference type="SUPFAM" id="SSF50037">
    <property type="entry name" value="C-terminal domain of transcriptional repressors"/>
    <property type="match status" value="1"/>
</dbReference>
<dbReference type="InterPro" id="IPR008988">
    <property type="entry name" value="Transcriptional_repressor_C"/>
</dbReference>
<dbReference type="Gene3D" id="2.30.30.90">
    <property type="match status" value="1"/>
</dbReference>
<dbReference type="PANTHER" id="PTHR43151:SF1">
    <property type="entry name" value="SSR2333 PROTEIN"/>
    <property type="match status" value="1"/>
</dbReference>
<dbReference type="InterPro" id="IPR053184">
    <property type="entry name" value="FeoA-like"/>
</dbReference>
<evidence type="ECO:0000313" key="3">
    <source>
        <dbReference type="EMBL" id="MBC8546079.1"/>
    </source>
</evidence>
<dbReference type="RefSeq" id="WP_249282227.1">
    <property type="nucleotide sequence ID" value="NZ_JACRST010000003.1"/>
</dbReference>
<dbReference type="InterPro" id="IPR038157">
    <property type="entry name" value="FeoA_core_dom"/>
</dbReference>
<dbReference type="GO" id="GO:0046914">
    <property type="term" value="F:transition metal ion binding"/>
    <property type="evidence" value="ECO:0007669"/>
    <property type="project" value="InterPro"/>
</dbReference>